<dbReference type="KEGG" id="cmax:111486420"/>
<dbReference type="PANTHER" id="PTHR47926:SF451">
    <property type="entry name" value="TETRATRICOPEPTIDE-LIKE HELICAL DOMAIN SUPERFAMILY"/>
    <property type="match status" value="1"/>
</dbReference>
<dbReference type="InterPro" id="IPR046960">
    <property type="entry name" value="PPR_At4g14850-like_plant"/>
</dbReference>
<dbReference type="FunFam" id="1.25.40.10:FF:000090">
    <property type="entry name" value="Pentatricopeptide repeat-containing protein, chloroplastic"/>
    <property type="match status" value="1"/>
</dbReference>
<dbReference type="RefSeq" id="XP_022989320.1">
    <property type="nucleotide sequence ID" value="XM_023133552.1"/>
</dbReference>
<dbReference type="Proteomes" id="UP000504608">
    <property type="component" value="Unplaced"/>
</dbReference>
<dbReference type="FunFam" id="1.25.40.10:FF:000343">
    <property type="entry name" value="Pentatricopeptide repeat-containing protein At3g58590"/>
    <property type="match status" value="1"/>
</dbReference>
<dbReference type="Pfam" id="PF20431">
    <property type="entry name" value="E_motif"/>
    <property type="match status" value="1"/>
</dbReference>
<dbReference type="FunFam" id="1.25.40.10:FF:000395">
    <property type="entry name" value="Pentatricopeptide repeat-containing protein chloroplastic"/>
    <property type="match status" value="1"/>
</dbReference>
<evidence type="ECO:0000256" key="2">
    <source>
        <dbReference type="ARBA" id="ARBA00006643"/>
    </source>
</evidence>
<evidence type="ECO:0000256" key="6">
    <source>
        <dbReference type="ARBA" id="ARBA00022946"/>
    </source>
</evidence>
<sequence length="812" mass="90599">MNRLIHESITHGSTKSFNALINRLSSQAAHHQVLQTYISMLNTNTPPDAYTFPSLLKACTLLNSFSDGLSIHQSVIVNGLSHDSYIGSSLISFYAKFGCIHLGRKVFDTMPERNVVPWTAIIGCYSRQGDVGIAFTMFKQMRESEIHPTSVTFLSLLPGISELPLLQGLHCLIILYGFGSDLALSNSMVCMYGRCGSVDYATSLFESMDSRDIVSWNSLLSAYSKIVGIEEILQLVHAMRIEGIKPDKRTFCSVLSASATKCDIRLGKLVHGLVLKHGLDMDQQVETTLVVLYLKCSCLDFALKVFESSIEKDVVLWTAMISGLVQNDCSDNALEVFYRMVESNVKLGTATLASTLAACAQLGCYHIGTSIHGYILRQGIMFDIPAQNSLVTMYAKCNRLEQSCAIFNKIVEKNLVSWNAIIAGHAKNGYLNKAIFFFTEMRATSFQRPDSITVTSLLQACGSAGALCQGKWIHNIIFRSSLIPCIMTETALVDMYFKCGDVETAQKCFDSMLQKDLVTWSTLITGYGFNGKGEIALRKYSEFLGTGMEPNHVIFLSVLSACNHSGLINQGLSIYESMAKDFSMPTNLEHRACIIDLLSRAGKVEEAYSFYNRMFEEPSIDVLGILLDACRVNGNVELGEVISRDMFELKPVDAGNYVQLAHSYASTSRWDGVEVAWTQMRSLGLKKLPGWSCIEVDGTSFTFFSVHNSHPKIEEIVWTVKLLSKDIRKMHIESEISWDSTINMLMHVVFHNSPTKVNVFSCNNEFKAAEKRAMFNGKPKLCLQVKSAYGIIKKNDLWMEFLDIYKKCKERL</sequence>
<feature type="repeat" description="PPR" evidence="7">
    <location>
        <begin position="414"/>
        <end position="448"/>
    </location>
</feature>
<comment type="subcellular location">
    <subcellularLocation>
        <location evidence="1">Plastid</location>
        <location evidence="1">Chloroplast</location>
    </subcellularLocation>
</comment>
<accession>A0A6J1JM14</accession>
<protein>
    <submittedName>
        <fullName evidence="9">Pentatricopeptide repeat-containing protein At4g04370 isoform X1</fullName>
    </submittedName>
</protein>
<dbReference type="OrthoDB" id="185373at2759"/>
<keyword evidence="3" id="KW-0150">Chloroplast</keyword>
<feature type="repeat" description="PPR" evidence="7">
    <location>
        <begin position="114"/>
        <end position="148"/>
    </location>
</feature>
<evidence type="ECO:0000313" key="8">
    <source>
        <dbReference type="Proteomes" id="UP000504608"/>
    </source>
</evidence>
<feature type="repeat" description="PPR" evidence="7">
    <location>
        <begin position="516"/>
        <end position="550"/>
    </location>
</feature>
<keyword evidence="6" id="KW-0809">Transit peptide</keyword>
<organism evidence="8 9">
    <name type="scientific">Cucurbita maxima</name>
    <name type="common">Pumpkin</name>
    <name type="synonym">Winter squash</name>
    <dbReference type="NCBI Taxonomy" id="3661"/>
    <lineage>
        <taxon>Eukaryota</taxon>
        <taxon>Viridiplantae</taxon>
        <taxon>Streptophyta</taxon>
        <taxon>Embryophyta</taxon>
        <taxon>Tracheophyta</taxon>
        <taxon>Spermatophyta</taxon>
        <taxon>Magnoliopsida</taxon>
        <taxon>eudicotyledons</taxon>
        <taxon>Gunneridae</taxon>
        <taxon>Pentapetalae</taxon>
        <taxon>rosids</taxon>
        <taxon>fabids</taxon>
        <taxon>Cucurbitales</taxon>
        <taxon>Cucurbitaceae</taxon>
        <taxon>Cucurbiteae</taxon>
        <taxon>Cucurbita</taxon>
    </lineage>
</organism>
<dbReference type="FunFam" id="1.25.40.10:FF:000682">
    <property type="entry name" value="Pentatricopeptide repeat-containing protein At3g16610"/>
    <property type="match status" value="1"/>
</dbReference>
<dbReference type="Gene3D" id="1.25.40.10">
    <property type="entry name" value="Tetratricopeptide repeat domain"/>
    <property type="match status" value="6"/>
</dbReference>
<evidence type="ECO:0000256" key="3">
    <source>
        <dbReference type="ARBA" id="ARBA00022528"/>
    </source>
</evidence>
<dbReference type="PANTHER" id="PTHR47926">
    <property type="entry name" value="PENTATRICOPEPTIDE REPEAT-CONTAINING PROTEIN"/>
    <property type="match status" value="1"/>
</dbReference>
<dbReference type="InterPro" id="IPR011990">
    <property type="entry name" value="TPR-like_helical_dom_sf"/>
</dbReference>
<evidence type="ECO:0000256" key="4">
    <source>
        <dbReference type="ARBA" id="ARBA00022640"/>
    </source>
</evidence>
<keyword evidence="4" id="KW-0934">Plastid</keyword>
<evidence type="ECO:0000313" key="9">
    <source>
        <dbReference type="RefSeq" id="XP_022989320.1"/>
    </source>
</evidence>
<gene>
    <name evidence="9" type="primary">LOC111486420</name>
</gene>
<dbReference type="InterPro" id="IPR046848">
    <property type="entry name" value="E_motif"/>
</dbReference>
<feature type="repeat" description="PPR" evidence="7">
    <location>
        <begin position="212"/>
        <end position="246"/>
    </location>
</feature>
<dbReference type="PROSITE" id="PS51375">
    <property type="entry name" value="PPR"/>
    <property type="match status" value="5"/>
</dbReference>
<evidence type="ECO:0000256" key="1">
    <source>
        <dbReference type="ARBA" id="ARBA00004229"/>
    </source>
</evidence>
<name>A0A6J1JM14_CUCMA</name>
<keyword evidence="5" id="KW-0677">Repeat</keyword>
<feature type="repeat" description="PPR" evidence="7">
    <location>
        <begin position="313"/>
        <end position="347"/>
    </location>
</feature>
<comment type="similarity">
    <text evidence="2">Belongs to the PPR family. PCMP-H subfamily.</text>
</comment>
<evidence type="ECO:0000256" key="5">
    <source>
        <dbReference type="ARBA" id="ARBA00022737"/>
    </source>
</evidence>
<dbReference type="NCBIfam" id="TIGR00756">
    <property type="entry name" value="PPR"/>
    <property type="match status" value="3"/>
</dbReference>
<dbReference type="SUPFAM" id="SSF48452">
    <property type="entry name" value="TPR-like"/>
    <property type="match status" value="1"/>
</dbReference>
<dbReference type="GeneID" id="111486420"/>
<dbReference type="InterPro" id="IPR002885">
    <property type="entry name" value="PPR_rpt"/>
</dbReference>
<dbReference type="Pfam" id="PF01535">
    <property type="entry name" value="PPR"/>
    <property type="match status" value="4"/>
</dbReference>
<dbReference type="GO" id="GO:0009507">
    <property type="term" value="C:chloroplast"/>
    <property type="evidence" value="ECO:0007669"/>
    <property type="project" value="UniProtKB-SubCell"/>
</dbReference>
<proteinExistence type="inferred from homology"/>
<evidence type="ECO:0000256" key="7">
    <source>
        <dbReference type="PROSITE-ProRule" id="PRU00708"/>
    </source>
</evidence>
<dbReference type="AlphaFoldDB" id="A0A6J1JM14"/>
<keyword evidence="8" id="KW-1185">Reference proteome</keyword>
<reference evidence="9" key="1">
    <citation type="submission" date="2025-08" db="UniProtKB">
        <authorList>
            <consortium name="RefSeq"/>
        </authorList>
    </citation>
    <scope>IDENTIFICATION</scope>
    <source>
        <tissue evidence="9">Young leaves</tissue>
    </source>
</reference>
<dbReference type="GO" id="GO:0003723">
    <property type="term" value="F:RNA binding"/>
    <property type="evidence" value="ECO:0007669"/>
    <property type="project" value="InterPro"/>
</dbReference>
<dbReference type="Pfam" id="PF13041">
    <property type="entry name" value="PPR_2"/>
    <property type="match status" value="3"/>
</dbReference>
<dbReference type="GO" id="GO:0009451">
    <property type="term" value="P:RNA modification"/>
    <property type="evidence" value="ECO:0007669"/>
    <property type="project" value="InterPro"/>
</dbReference>